<sequence length="91" mass="10352">MASMFSANVLLFLDKFNYLDMNGGEYRFEAKIVDINTMQTISYLLIYTGKKLKPPVETLEKINFRNIFLSDLFYFADSVGADMSTGTDLPS</sequence>
<evidence type="ECO:0000313" key="1">
    <source>
        <dbReference type="EMBL" id="SJZ30435.1"/>
    </source>
</evidence>
<dbReference type="AlphaFoldDB" id="A0A1T4JJU5"/>
<reference evidence="1 2" key="1">
    <citation type="submission" date="2017-02" db="EMBL/GenBank/DDBJ databases">
        <authorList>
            <person name="Peterson S.W."/>
        </authorList>
    </citation>
    <scope>NUCLEOTIDE SEQUENCE [LARGE SCALE GENOMIC DNA]</scope>
    <source>
        <strain evidence="1 2">ATCC BAA-908</strain>
    </source>
</reference>
<dbReference type="Proteomes" id="UP000190423">
    <property type="component" value="Unassembled WGS sequence"/>
</dbReference>
<dbReference type="RefSeq" id="WP_143593146.1">
    <property type="nucleotide sequence ID" value="NZ_FUWG01000003.1"/>
</dbReference>
<proteinExistence type="predicted"/>
<keyword evidence="2" id="KW-1185">Reference proteome</keyword>
<dbReference type="EMBL" id="FUWG01000003">
    <property type="protein sequence ID" value="SJZ30435.1"/>
    <property type="molecule type" value="Genomic_DNA"/>
</dbReference>
<gene>
    <name evidence="1" type="ORF">SAMN02745149_00460</name>
</gene>
<organism evidence="1 2">
    <name type="scientific">Treponema porcinum</name>
    <dbReference type="NCBI Taxonomy" id="261392"/>
    <lineage>
        <taxon>Bacteria</taxon>
        <taxon>Pseudomonadati</taxon>
        <taxon>Spirochaetota</taxon>
        <taxon>Spirochaetia</taxon>
        <taxon>Spirochaetales</taxon>
        <taxon>Treponemataceae</taxon>
        <taxon>Treponema</taxon>
    </lineage>
</organism>
<protein>
    <submittedName>
        <fullName evidence="1">Uncharacterized protein</fullName>
    </submittedName>
</protein>
<evidence type="ECO:0000313" key="2">
    <source>
        <dbReference type="Proteomes" id="UP000190423"/>
    </source>
</evidence>
<name>A0A1T4JJU5_TREPO</name>
<dbReference type="GeneID" id="78315781"/>
<accession>A0A1T4JJU5</accession>